<gene>
    <name evidence="2" type="ORF">L201_004011</name>
</gene>
<dbReference type="RefSeq" id="XP_066075856.1">
    <property type="nucleotide sequence ID" value="XM_066219759.1"/>
</dbReference>
<proteinExistence type="predicted"/>
<feature type="chain" id="PRO_5043881449" description="Extracellular membrane protein CFEM domain-containing protein" evidence="1">
    <location>
        <begin position="21"/>
        <end position="164"/>
    </location>
</feature>
<sequence length="164" mass="17686">MSILHNIFILFISLMIVVSASPLQEIRADYSGVDEECVLACSHWSEFANQFLGCLCIGKKENGILGNESISNAASFCLGCITTPGKIKEDLGNFLGLCQVQKQNETAYNAINFSPIGYSTSNDKSKAAVTSDVMPRIRSPIMDNMAAQWGLGILLIGLGGWTVC</sequence>
<organism evidence="2 3">
    <name type="scientific">Kwoniella dendrophila CBS 6074</name>
    <dbReference type="NCBI Taxonomy" id="1295534"/>
    <lineage>
        <taxon>Eukaryota</taxon>
        <taxon>Fungi</taxon>
        <taxon>Dikarya</taxon>
        <taxon>Basidiomycota</taxon>
        <taxon>Agaricomycotina</taxon>
        <taxon>Tremellomycetes</taxon>
        <taxon>Tremellales</taxon>
        <taxon>Cryptococcaceae</taxon>
        <taxon>Kwoniella</taxon>
    </lineage>
</organism>
<evidence type="ECO:0000313" key="2">
    <source>
        <dbReference type="EMBL" id="WWC89093.1"/>
    </source>
</evidence>
<protein>
    <recommendedName>
        <fullName evidence="4">Extracellular membrane protein CFEM domain-containing protein</fullName>
    </recommendedName>
</protein>
<keyword evidence="3" id="KW-1185">Reference proteome</keyword>
<dbReference type="Proteomes" id="UP001355207">
    <property type="component" value="Chromosome 5"/>
</dbReference>
<name>A0AAX4JW37_9TREE</name>
<evidence type="ECO:0000313" key="3">
    <source>
        <dbReference type="Proteomes" id="UP001355207"/>
    </source>
</evidence>
<feature type="signal peptide" evidence="1">
    <location>
        <begin position="1"/>
        <end position="20"/>
    </location>
</feature>
<accession>A0AAX4JW37</accession>
<dbReference type="AlphaFoldDB" id="A0AAX4JW37"/>
<keyword evidence="1" id="KW-0732">Signal</keyword>
<dbReference type="EMBL" id="CP144102">
    <property type="protein sequence ID" value="WWC89093.1"/>
    <property type="molecule type" value="Genomic_DNA"/>
</dbReference>
<reference evidence="2 3" key="1">
    <citation type="submission" date="2024-01" db="EMBL/GenBank/DDBJ databases">
        <title>Comparative genomics of Cryptococcus and Kwoniella reveals pathogenesis evolution and contrasting modes of karyotype evolution via chromosome fusion or intercentromeric recombination.</title>
        <authorList>
            <person name="Coelho M.A."/>
            <person name="David-Palma M."/>
            <person name="Shea T."/>
            <person name="Bowers K."/>
            <person name="McGinley-Smith S."/>
            <person name="Mohammad A.W."/>
            <person name="Gnirke A."/>
            <person name="Yurkov A.M."/>
            <person name="Nowrousian M."/>
            <person name="Sun S."/>
            <person name="Cuomo C.A."/>
            <person name="Heitman J."/>
        </authorList>
    </citation>
    <scope>NUCLEOTIDE SEQUENCE [LARGE SCALE GENOMIC DNA]</scope>
    <source>
        <strain evidence="2 3">CBS 6074</strain>
    </source>
</reference>
<evidence type="ECO:0000256" key="1">
    <source>
        <dbReference type="SAM" id="SignalP"/>
    </source>
</evidence>
<evidence type="ECO:0008006" key="4">
    <source>
        <dbReference type="Google" id="ProtNLM"/>
    </source>
</evidence>
<dbReference type="GeneID" id="91094681"/>